<protein>
    <submittedName>
        <fullName evidence="6">Radical SAM/SPASM domain-containing protein</fullName>
    </submittedName>
</protein>
<dbReference type="GO" id="GO:0003824">
    <property type="term" value="F:catalytic activity"/>
    <property type="evidence" value="ECO:0007669"/>
    <property type="project" value="InterPro"/>
</dbReference>
<reference evidence="6" key="1">
    <citation type="submission" date="2024-07" db="EMBL/GenBank/DDBJ databases">
        <authorList>
            <person name="Yu S.T."/>
        </authorList>
    </citation>
    <scope>NUCLEOTIDE SEQUENCE</scope>
    <source>
        <strain evidence="6">R21</strain>
    </source>
</reference>
<dbReference type="PROSITE" id="PS51918">
    <property type="entry name" value="RADICAL_SAM"/>
    <property type="match status" value="1"/>
</dbReference>
<evidence type="ECO:0000256" key="2">
    <source>
        <dbReference type="ARBA" id="ARBA00022723"/>
    </source>
</evidence>
<dbReference type="PANTHER" id="PTHR11228">
    <property type="entry name" value="RADICAL SAM DOMAIN PROTEIN"/>
    <property type="match status" value="1"/>
</dbReference>
<keyword evidence="4" id="KW-0411">Iron-sulfur</keyword>
<sequence length="338" mass="36609">MTLPGRAFLQVHPTRRCNLRCLHCYSSSGPDVAETTELHVLQRAVADAAALGYDVLGVSGGEPTLYQPLDDLLRTARSHGMRTTVTSNGMLLTGRRLSELAGLVDVLAISLDGVPDSHVRMRQDPRSFAAMERRLPLVRASGIPFGFIFTLTQFNIHELAWVADFAVAAGAALLQIHPLEAEGNAVGALPDAVPDVTEMLFSVLEVARLRTSTDLFIQLDLVERGNLVSQADRFLLGDSGDEGDGQGDGPAKRLSSWLSPLVVETDGTVVPFTYGFDRRFALGNLHEAPLSAQARTWDPAPFRGLCRRVHADLAGEHGPAFVNWYDEVTRASRASLTG</sequence>
<dbReference type="InterPro" id="IPR013785">
    <property type="entry name" value="Aldolase_TIM"/>
</dbReference>
<dbReference type="RefSeq" id="WP_369229298.1">
    <property type="nucleotide sequence ID" value="NZ_CP163435.1"/>
</dbReference>
<dbReference type="InterPro" id="IPR050377">
    <property type="entry name" value="Radical_SAM_PqqE_MftC-like"/>
</dbReference>
<dbReference type="AlphaFoldDB" id="A0AB39P198"/>
<dbReference type="InterPro" id="IPR007197">
    <property type="entry name" value="rSAM"/>
</dbReference>
<dbReference type="Gene3D" id="3.20.20.70">
    <property type="entry name" value="Aldolase class I"/>
    <property type="match status" value="1"/>
</dbReference>
<organism evidence="6">
    <name type="scientific">Streptomyces sp. R21</name>
    <dbReference type="NCBI Taxonomy" id="3238627"/>
    <lineage>
        <taxon>Bacteria</taxon>
        <taxon>Bacillati</taxon>
        <taxon>Actinomycetota</taxon>
        <taxon>Actinomycetes</taxon>
        <taxon>Kitasatosporales</taxon>
        <taxon>Streptomycetaceae</taxon>
        <taxon>Streptomyces</taxon>
    </lineage>
</organism>
<dbReference type="InterPro" id="IPR058240">
    <property type="entry name" value="rSAM_sf"/>
</dbReference>
<evidence type="ECO:0000313" key="6">
    <source>
        <dbReference type="EMBL" id="XDQ23511.1"/>
    </source>
</evidence>
<evidence type="ECO:0000256" key="3">
    <source>
        <dbReference type="ARBA" id="ARBA00023004"/>
    </source>
</evidence>
<gene>
    <name evidence="6" type="ORF">AB5J56_01760</name>
</gene>
<keyword evidence="3" id="KW-0408">Iron</keyword>
<evidence type="ECO:0000256" key="1">
    <source>
        <dbReference type="ARBA" id="ARBA00022691"/>
    </source>
</evidence>
<dbReference type="PANTHER" id="PTHR11228:SF7">
    <property type="entry name" value="PQQA PEPTIDE CYCLASE"/>
    <property type="match status" value="1"/>
</dbReference>
<dbReference type="SFLD" id="SFLDG01067">
    <property type="entry name" value="SPASM/twitch_domain_containing"/>
    <property type="match status" value="1"/>
</dbReference>
<dbReference type="CDD" id="cd01335">
    <property type="entry name" value="Radical_SAM"/>
    <property type="match status" value="1"/>
</dbReference>
<name>A0AB39P198_9ACTN</name>
<dbReference type="GO" id="GO:0046872">
    <property type="term" value="F:metal ion binding"/>
    <property type="evidence" value="ECO:0007669"/>
    <property type="project" value="UniProtKB-KW"/>
</dbReference>
<feature type="domain" description="Radical SAM core" evidence="5">
    <location>
        <begin position="1"/>
        <end position="218"/>
    </location>
</feature>
<dbReference type="EMBL" id="CP163435">
    <property type="protein sequence ID" value="XDQ23511.1"/>
    <property type="molecule type" value="Genomic_DNA"/>
</dbReference>
<dbReference type="GO" id="GO:0051536">
    <property type="term" value="F:iron-sulfur cluster binding"/>
    <property type="evidence" value="ECO:0007669"/>
    <property type="project" value="UniProtKB-KW"/>
</dbReference>
<keyword evidence="2" id="KW-0479">Metal-binding</keyword>
<dbReference type="SFLD" id="SFLDS00029">
    <property type="entry name" value="Radical_SAM"/>
    <property type="match status" value="1"/>
</dbReference>
<dbReference type="Pfam" id="PF04055">
    <property type="entry name" value="Radical_SAM"/>
    <property type="match status" value="1"/>
</dbReference>
<proteinExistence type="predicted"/>
<evidence type="ECO:0000259" key="5">
    <source>
        <dbReference type="PROSITE" id="PS51918"/>
    </source>
</evidence>
<accession>A0AB39P198</accession>
<keyword evidence="1" id="KW-0949">S-adenosyl-L-methionine</keyword>
<dbReference type="SUPFAM" id="SSF102114">
    <property type="entry name" value="Radical SAM enzymes"/>
    <property type="match status" value="1"/>
</dbReference>
<evidence type="ECO:0000256" key="4">
    <source>
        <dbReference type="ARBA" id="ARBA00023014"/>
    </source>
</evidence>